<organism evidence="1 2">
    <name type="scientific">Maridesulfovibrio hydrothermalis AM13 = DSM 14728</name>
    <dbReference type="NCBI Taxonomy" id="1121451"/>
    <lineage>
        <taxon>Bacteria</taxon>
        <taxon>Pseudomonadati</taxon>
        <taxon>Thermodesulfobacteriota</taxon>
        <taxon>Desulfovibrionia</taxon>
        <taxon>Desulfovibrionales</taxon>
        <taxon>Desulfovibrionaceae</taxon>
        <taxon>Maridesulfovibrio</taxon>
    </lineage>
</organism>
<dbReference type="HOGENOM" id="CLU_3308509_0_0_7"/>
<dbReference type="KEGG" id="dhy:DESAM_22414"/>
<dbReference type="EMBL" id="FO203522">
    <property type="protein sequence ID" value="CCO24681.1"/>
    <property type="molecule type" value="Genomic_DNA"/>
</dbReference>
<evidence type="ECO:0000313" key="2">
    <source>
        <dbReference type="Proteomes" id="UP000010808"/>
    </source>
</evidence>
<reference evidence="1 2" key="1">
    <citation type="submission" date="2012-10" db="EMBL/GenBank/DDBJ databases">
        <authorList>
            <person name="Genoscope - CEA"/>
        </authorList>
    </citation>
    <scope>NUCLEOTIDE SEQUENCE [LARGE SCALE GENOMIC DNA]</scope>
    <source>
        <strain evidence="2">AM13 / DSM 14728</strain>
    </source>
</reference>
<sequence>MKILTWSGIRWWPALLKPMTLMIVRGINSDAESEYRMHT</sequence>
<proteinExistence type="predicted"/>
<dbReference type="AlphaFoldDB" id="L0RGI1"/>
<keyword evidence="2" id="KW-1185">Reference proteome</keyword>
<protein>
    <submittedName>
        <fullName evidence="1">Uncharacterized protein</fullName>
    </submittedName>
</protein>
<name>L0RGI1_9BACT</name>
<gene>
    <name evidence="1" type="ORF">DESAM_22414</name>
</gene>
<evidence type="ECO:0000313" key="1">
    <source>
        <dbReference type="EMBL" id="CCO24681.1"/>
    </source>
</evidence>
<dbReference type="Proteomes" id="UP000010808">
    <property type="component" value="Chromosome"/>
</dbReference>
<accession>L0RGI1</accession>